<feature type="compositionally biased region" description="Basic and acidic residues" evidence="2">
    <location>
        <begin position="293"/>
        <end position="303"/>
    </location>
</feature>
<dbReference type="EMBL" id="LNYH01000005">
    <property type="protein sequence ID" value="KTD34022.1"/>
    <property type="molecule type" value="Genomic_DNA"/>
</dbReference>
<feature type="region of interest" description="Disordered" evidence="2">
    <location>
        <begin position="293"/>
        <end position="319"/>
    </location>
</feature>
<protein>
    <submittedName>
        <fullName evidence="3">Uncharacterized protein</fullName>
    </submittedName>
</protein>
<evidence type="ECO:0000313" key="4">
    <source>
        <dbReference type="Proteomes" id="UP000054761"/>
    </source>
</evidence>
<evidence type="ECO:0000256" key="2">
    <source>
        <dbReference type="SAM" id="MobiDB-lite"/>
    </source>
</evidence>
<dbReference type="RefSeq" id="WP_058500590.1">
    <property type="nucleotide sequence ID" value="NZ_CAAAJA010000005.1"/>
</dbReference>
<evidence type="ECO:0000256" key="1">
    <source>
        <dbReference type="SAM" id="Coils"/>
    </source>
</evidence>
<dbReference type="PATRIC" id="fig|454.4.peg.208"/>
<gene>
    <name evidence="3" type="ORF">Lisr_0200</name>
</gene>
<evidence type="ECO:0000313" key="3">
    <source>
        <dbReference type="EMBL" id="KTD34022.1"/>
    </source>
</evidence>
<reference evidence="3 4" key="1">
    <citation type="submission" date="2015-11" db="EMBL/GenBank/DDBJ databases">
        <title>Genomic analysis of 38 Legionella species identifies large and diverse effector repertoires.</title>
        <authorList>
            <person name="Burstein D."/>
            <person name="Amaro F."/>
            <person name="Zusman T."/>
            <person name="Lifshitz Z."/>
            <person name="Cohen O."/>
            <person name="Gilbert J.A."/>
            <person name="Pupko T."/>
            <person name="Shuman H.A."/>
            <person name="Segal G."/>
        </authorList>
    </citation>
    <scope>NUCLEOTIDE SEQUENCE [LARGE SCALE GENOMIC DNA]</scope>
    <source>
        <strain evidence="3 4">Bercovier 4</strain>
    </source>
</reference>
<feature type="coiled-coil region" evidence="1">
    <location>
        <begin position="124"/>
        <end position="169"/>
    </location>
</feature>
<sequence>MYRGPILPQADKNDVDKGNEVFEKLRKLSAYVPKIREDVRKALNNYKISRGKFWGPSSFQQRVLLQQKYPRNETVSAEEYIGHTINHAGTARNTIEDLYKKSENMKELLGAMLLVANDNLFLPLREANELKRSAKKQINEFEQNEKWEKEKLESDISEEVKKYQKFLRNKDEIGNAFINLAERVAETIKSNPRKLQCTEYEKEALKAPNPQTMDWEELAEEIEKLLPADKNYADPTDWPKLTQQVFRKEVEKALAVANMAILGDSRFLASSEVDYDENMKGIFISEEKFEEKLRDKMESKEKEEVAEDEENYSSSPRAF</sequence>
<name>A0A0W0WPH9_9GAMM</name>
<organism evidence="3 4">
    <name type="scientific">Legionella israelensis</name>
    <dbReference type="NCBI Taxonomy" id="454"/>
    <lineage>
        <taxon>Bacteria</taxon>
        <taxon>Pseudomonadati</taxon>
        <taxon>Pseudomonadota</taxon>
        <taxon>Gammaproteobacteria</taxon>
        <taxon>Legionellales</taxon>
        <taxon>Legionellaceae</taxon>
        <taxon>Legionella</taxon>
    </lineage>
</organism>
<dbReference type="AlphaFoldDB" id="A0A0W0WPH9"/>
<accession>A0A0W0WPH9</accession>
<comment type="caution">
    <text evidence="3">The sequence shown here is derived from an EMBL/GenBank/DDBJ whole genome shotgun (WGS) entry which is preliminary data.</text>
</comment>
<keyword evidence="4" id="KW-1185">Reference proteome</keyword>
<proteinExistence type="predicted"/>
<dbReference type="Proteomes" id="UP000054761">
    <property type="component" value="Unassembled WGS sequence"/>
</dbReference>
<keyword evidence="1" id="KW-0175">Coiled coil</keyword>